<dbReference type="PROSITE" id="PS50005">
    <property type="entry name" value="TPR"/>
    <property type="match status" value="1"/>
</dbReference>
<dbReference type="Pfam" id="PF13424">
    <property type="entry name" value="TPR_12"/>
    <property type="match status" value="1"/>
</dbReference>
<dbReference type="EMBL" id="AJWY01011815">
    <property type="protein sequence ID" value="EKC51693.1"/>
    <property type="molecule type" value="Genomic_DNA"/>
</dbReference>
<dbReference type="InterPro" id="IPR011990">
    <property type="entry name" value="TPR-like_helical_dom_sf"/>
</dbReference>
<dbReference type="Gene3D" id="1.25.40.10">
    <property type="entry name" value="Tetratricopeptide repeat domain"/>
    <property type="match status" value="1"/>
</dbReference>
<dbReference type="SMART" id="SM00028">
    <property type="entry name" value="TPR"/>
    <property type="match status" value="1"/>
</dbReference>
<accession>K1S219</accession>
<sequence>LAESLEVYKEVFSIYNENIPSDDYRMASLNNNIALLYQEMNDFPMAVQHLKKALSIIEKMKEWILKLPQLIQIWQRH</sequence>
<gene>
    <name evidence="1" type="ORF">LEA_17267</name>
</gene>
<feature type="non-terminal residue" evidence="1">
    <location>
        <position position="1"/>
    </location>
</feature>
<dbReference type="SUPFAM" id="SSF48452">
    <property type="entry name" value="TPR-like"/>
    <property type="match status" value="1"/>
</dbReference>
<protein>
    <submittedName>
        <fullName evidence="1">Tetratricopeptide repeat protein</fullName>
    </submittedName>
</protein>
<evidence type="ECO:0000313" key="1">
    <source>
        <dbReference type="EMBL" id="EKC51693.1"/>
    </source>
</evidence>
<comment type="caution">
    <text evidence="1">The sequence shown here is derived from an EMBL/GenBank/DDBJ whole genome shotgun (WGS) entry which is preliminary data.</text>
</comment>
<proteinExistence type="predicted"/>
<dbReference type="AlphaFoldDB" id="K1S219"/>
<reference evidence="1" key="1">
    <citation type="journal article" date="2013" name="Environ. Microbiol.">
        <title>Microbiota from the distal guts of lean and obese adolescents exhibit partial functional redundancy besides clear differences in community structure.</title>
        <authorList>
            <person name="Ferrer M."/>
            <person name="Ruiz A."/>
            <person name="Lanza F."/>
            <person name="Haange S.B."/>
            <person name="Oberbach A."/>
            <person name="Till H."/>
            <person name="Bargiela R."/>
            <person name="Campoy C."/>
            <person name="Segura M.T."/>
            <person name="Richter M."/>
            <person name="von Bergen M."/>
            <person name="Seifert J."/>
            <person name="Suarez A."/>
        </authorList>
    </citation>
    <scope>NUCLEOTIDE SEQUENCE</scope>
</reference>
<dbReference type="InterPro" id="IPR019734">
    <property type="entry name" value="TPR_rpt"/>
</dbReference>
<organism evidence="1">
    <name type="scientific">human gut metagenome</name>
    <dbReference type="NCBI Taxonomy" id="408170"/>
    <lineage>
        <taxon>unclassified sequences</taxon>
        <taxon>metagenomes</taxon>
        <taxon>organismal metagenomes</taxon>
    </lineage>
</organism>
<name>K1S219_9ZZZZ</name>